<dbReference type="PANTHER" id="PTHR32166">
    <property type="entry name" value="OSJNBA0013A04.12 PROTEIN"/>
    <property type="match status" value="1"/>
</dbReference>
<keyword evidence="3" id="KW-0862">Zinc</keyword>
<keyword evidence="2 4" id="KW-0863">Zinc-finger</keyword>
<proteinExistence type="predicted"/>
<reference evidence="7" key="1">
    <citation type="submission" date="2020-02" db="EMBL/GenBank/DDBJ databases">
        <authorList>
            <person name="Scholz U."/>
            <person name="Mascher M."/>
            <person name="Fiebig A."/>
        </authorList>
    </citation>
    <scope>NUCLEOTIDE SEQUENCE</scope>
</reference>
<dbReference type="InterPro" id="IPR007021">
    <property type="entry name" value="DUF659"/>
</dbReference>
<evidence type="ECO:0000256" key="1">
    <source>
        <dbReference type="ARBA" id="ARBA00022723"/>
    </source>
</evidence>
<organism evidence="7 8">
    <name type="scientific">Spirodela intermedia</name>
    <name type="common">Intermediate duckweed</name>
    <dbReference type="NCBI Taxonomy" id="51605"/>
    <lineage>
        <taxon>Eukaryota</taxon>
        <taxon>Viridiplantae</taxon>
        <taxon>Streptophyta</taxon>
        <taxon>Embryophyta</taxon>
        <taxon>Tracheophyta</taxon>
        <taxon>Spermatophyta</taxon>
        <taxon>Magnoliopsida</taxon>
        <taxon>Liliopsida</taxon>
        <taxon>Araceae</taxon>
        <taxon>Lemnoideae</taxon>
        <taxon>Spirodela</taxon>
    </lineage>
</organism>
<evidence type="ECO:0000256" key="2">
    <source>
        <dbReference type="ARBA" id="ARBA00022771"/>
    </source>
</evidence>
<gene>
    <name evidence="7" type="ORF">SI8410_06009224</name>
</gene>
<feature type="compositionally biased region" description="Basic and acidic residues" evidence="5">
    <location>
        <begin position="40"/>
        <end position="50"/>
    </location>
</feature>
<keyword evidence="1" id="KW-0479">Metal-binding</keyword>
<evidence type="ECO:0000313" key="8">
    <source>
        <dbReference type="Proteomes" id="UP000663760"/>
    </source>
</evidence>
<dbReference type="PROSITE" id="PS50808">
    <property type="entry name" value="ZF_BED"/>
    <property type="match status" value="1"/>
</dbReference>
<dbReference type="AlphaFoldDB" id="A0A7I8KL90"/>
<protein>
    <recommendedName>
        <fullName evidence="6">BED-type domain-containing protein</fullName>
    </recommendedName>
</protein>
<evidence type="ECO:0000313" key="7">
    <source>
        <dbReference type="EMBL" id="CAA7398559.1"/>
    </source>
</evidence>
<feature type="domain" description="BED-type" evidence="6">
    <location>
        <begin position="66"/>
        <end position="122"/>
    </location>
</feature>
<keyword evidence="8" id="KW-1185">Reference proteome</keyword>
<dbReference type="PANTHER" id="PTHR32166:SF105">
    <property type="entry name" value="HAT DIMERIZATION DOMAIN-CONTAINING PROTEIN"/>
    <property type="match status" value="1"/>
</dbReference>
<dbReference type="GO" id="GO:0003677">
    <property type="term" value="F:DNA binding"/>
    <property type="evidence" value="ECO:0007669"/>
    <property type="project" value="InterPro"/>
</dbReference>
<dbReference type="InterPro" id="IPR003656">
    <property type="entry name" value="Znf_BED"/>
</dbReference>
<dbReference type="OrthoDB" id="1712654at2759"/>
<dbReference type="EMBL" id="LR746269">
    <property type="protein sequence ID" value="CAA7398559.1"/>
    <property type="molecule type" value="Genomic_DNA"/>
</dbReference>
<dbReference type="Pfam" id="PF04937">
    <property type="entry name" value="DUF659"/>
    <property type="match status" value="1"/>
</dbReference>
<evidence type="ECO:0000256" key="4">
    <source>
        <dbReference type="PROSITE-ProRule" id="PRU00027"/>
    </source>
</evidence>
<feature type="compositionally biased region" description="Low complexity" evidence="5">
    <location>
        <begin position="191"/>
        <end position="200"/>
    </location>
</feature>
<name>A0A7I8KL90_SPIIN</name>
<dbReference type="SUPFAM" id="SSF53098">
    <property type="entry name" value="Ribonuclease H-like"/>
    <property type="match status" value="1"/>
</dbReference>
<feature type="compositionally biased region" description="Basic residues" evidence="5">
    <location>
        <begin position="181"/>
        <end position="190"/>
    </location>
</feature>
<feature type="region of interest" description="Disordered" evidence="5">
    <location>
        <begin position="134"/>
        <end position="227"/>
    </location>
</feature>
<dbReference type="Pfam" id="PF02892">
    <property type="entry name" value="zf-BED"/>
    <property type="match status" value="1"/>
</dbReference>
<evidence type="ECO:0000259" key="6">
    <source>
        <dbReference type="PROSITE" id="PS50808"/>
    </source>
</evidence>
<evidence type="ECO:0000256" key="3">
    <source>
        <dbReference type="ARBA" id="ARBA00022833"/>
    </source>
</evidence>
<feature type="region of interest" description="Disordered" evidence="5">
    <location>
        <begin position="22"/>
        <end position="55"/>
    </location>
</feature>
<dbReference type="InterPro" id="IPR012337">
    <property type="entry name" value="RNaseH-like_sf"/>
</dbReference>
<accession>A0A7I8KL90</accession>
<dbReference type="Proteomes" id="UP000663760">
    <property type="component" value="Chromosome 6"/>
</dbReference>
<evidence type="ECO:0000256" key="5">
    <source>
        <dbReference type="SAM" id="MobiDB-lite"/>
    </source>
</evidence>
<dbReference type="GO" id="GO:0008270">
    <property type="term" value="F:zinc ion binding"/>
    <property type="evidence" value="ECO:0007669"/>
    <property type="project" value="UniProtKB-KW"/>
</dbReference>
<sequence>MKENLAGSQAIKKHCRYEDDDQASFDLHSNDDNEEADESGDYKQAEKQGNVDKSLVVNSAPLRSLGYVDPGWEHGIAQDTRKKKVKCNYCEKIVSGGINRFKQHLARIPGEVASCKMAPDEVYLRMKENMKWHRTGRRRQSESDMVSFYDNSDNDETGDGDLANGGNKISHLFGDQLLVPHKGRRKRSRGRSNGSGTSGSDPQVKQMKTEPSLLKTQKSTALPHKQAIKAENEKKIHREAISAISKFFYHAAVPLNAANSPYFHRMLDLVSQYGQGWKSPSSRLLSGRLLQEEVVGIRQHQLEIKTSWMVTGCTIMADRCQDMQNRTFINFLVSCPRGTSFISSVAASEIIEDAPSIFNLLDKIVEEVGEENVVQVVTESSPIFRAAGRMLEEKRKNLFWMPCAAYSVDRVLEDFIKIKLVEESMAKAQKITRLIYNHSWLLNLMKKEFMAGRELVQTAATKSSASFLTLQCLLECRNALKRMFQSSKWVSSRFADMEEGKEVQKIVLNSAFWKKIQYIRKSVDPVLQVLLKVEGDRDLSLPFIYNDMYKAKLAIKEIHGEDEIKYEPFWMAIDNHLNSLFHHPLCAAAYFLNPSFRYRADFLGVWAVWWQQHGINCLELQRIAIRILSQTCSSSGRDLHGPNLPPGQPADVSHRNRLAQKRGSDLLFVHYNLRLRERQLARGRPDEPPGGGGGGGANAVFLEDLLDGWICDAERPAIQEDEVIQWGFLWHVGARGKATWQAEKKTPLARPPFYLRGEERYVVCSFGW</sequence>